<sequence>MSAAFSAIELAVSALTTVSRENGGLDPRLELALAALRQSLWMTWMRGKTASESMVGWRATTAEGVELPVDVLIEVFTELTPKTLNAASAVCRRWSDPARAALLPFIDLHNAERTGLFALAALIRKHRLGDDYAALPPTRILVISRPGLPTRSVRGLVYLLFANVVRLEINLSAPSVDTIIDMSLLGPLLIAWAHLSYFAPKHAYLTDTGPAVGGNVGRRRARHRRLQSGPHSLIDVRDRRISQTRPPYRRRRAQQVGWNPYGSPAELLLSHRACRADLKGLSVVDMRTPLQASLLTRALPSLTLLNLVTCLSSPPPTARASSASCSTTSRLLGCGYMRTPNLLSRETSCPLSPSAGRGSPTSTSRAMIGTLTSCWRHSRNTHRTSPPSAFSPLVASG</sequence>
<proteinExistence type="predicted"/>
<gene>
    <name evidence="3" type="ORF">BDK51DRAFT_46472</name>
</gene>
<evidence type="ECO:0000313" key="4">
    <source>
        <dbReference type="Proteomes" id="UP000269721"/>
    </source>
</evidence>
<dbReference type="SUPFAM" id="SSF81383">
    <property type="entry name" value="F-box domain"/>
    <property type="match status" value="1"/>
</dbReference>
<dbReference type="Pfam" id="PF12937">
    <property type="entry name" value="F-box-like"/>
    <property type="match status" value="1"/>
</dbReference>
<dbReference type="InterPro" id="IPR001810">
    <property type="entry name" value="F-box_dom"/>
</dbReference>
<protein>
    <recommendedName>
        <fullName evidence="2">F-box domain-containing protein</fullName>
    </recommendedName>
</protein>
<dbReference type="Proteomes" id="UP000269721">
    <property type="component" value="Unassembled WGS sequence"/>
</dbReference>
<reference evidence="4" key="1">
    <citation type="journal article" date="2018" name="Nat. Microbiol.">
        <title>Leveraging single-cell genomics to expand the fungal tree of life.</title>
        <authorList>
            <person name="Ahrendt S.R."/>
            <person name="Quandt C.A."/>
            <person name="Ciobanu D."/>
            <person name="Clum A."/>
            <person name="Salamov A."/>
            <person name="Andreopoulos B."/>
            <person name="Cheng J.F."/>
            <person name="Woyke T."/>
            <person name="Pelin A."/>
            <person name="Henrissat B."/>
            <person name="Reynolds N.K."/>
            <person name="Benny G.L."/>
            <person name="Smith M.E."/>
            <person name="James T.Y."/>
            <person name="Grigoriev I.V."/>
        </authorList>
    </citation>
    <scope>NUCLEOTIDE SEQUENCE [LARGE SCALE GENOMIC DNA]</scope>
</reference>
<evidence type="ECO:0000259" key="2">
    <source>
        <dbReference type="PROSITE" id="PS50181"/>
    </source>
</evidence>
<name>A0A4P9WBQ0_9FUNG</name>
<organism evidence="3 4">
    <name type="scientific">Blyttiomyces helicus</name>
    <dbReference type="NCBI Taxonomy" id="388810"/>
    <lineage>
        <taxon>Eukaryota</taxon>
        <taxon>Fungi</taxon>
        <taxon>Fungi incertae sedis</taxon>
        <taxon>Chytridiomycota</taxon>
        <taxon>Chytridiomycota incertae sedis</taxon>
        <taxon>Chytridiomycetes</taxon>
        <taxon>Chytridiomycetes incertae sedis</taxon>
        <taxon>Blyttiomyces</taxon>
    </lineage>
</organism>
<evidence type="ECO:0000256" key="1">
    <source>
        <dbReference type="SAM" id="MobiDB-lite"/>
    </source>
</evidence>
<dbReference type="Gene3D" id="1.20.1280.50">
    <property type="match status" value="1"/>
</dbReference>
<evidence type="ECO:0000313" key="3">
    <source>
        <dbReference type="EMBL" id="RKO90061.1"/>
    </source>
</evidence>
<feature type="region of interest" description="Disordered" evidence="1">
    <location>
        <begin position="345"/>
        <end position="365"/>
    </location>
</feature>
<dbReference type="EMBL" id="KZ995744">
    <property type="protein sequence ID" value="RKO90061.1"/>
    <property type="molecule type" value="Genomic_DNA"/>
</dbReference>
<accession>A0A4P9WBQ0</accession>
<feature type="region of interest" description="Disordered" evidence="1">
    <location>
        <begin position="377"/>
        <end position="397"/>
    </location>
</feature>
<feature type="domain" description="F-box" evidence="2">
    <location>
        <begin position="61"/>
        <end position="108"/>
    </location>
</feature>
<dbReference type="AlphaFoldDB" id="A0A4P9WBQ0"/>
<dbReference type="PROSITE" id="PS50181">
    <property type="entry name" value="FBOX"/>
    <property type="match status" value="1"/>
</dbReference>
<dbReference type="InterPro" id="IPR036047">
    <property type="entry name" value="F-box-like_dom_sf"/>
</dbReference>
<keyword evidence="4" id="KW-1185">Reference proteome</keyword>
<dbReference type="CDD" id="cd09917">
    <property type="entry name" value="F-box_SF"/>
    <property type="match status" value="1"/>
</dbReference>